<comment type="similarity">
    <text evidence="1">Belongs to the peptidase C26 family.</text>
</comment>
<dbReference type="PROSITE" id="PS51273">
    <property type="entry name" value="GATASE_TYPE_1"/>
    <property type="match status" value="1"/>
</dbReference>
<dbReference type="Gene3D" id="3.40.50.880">
    <property type="match status" value="1"/>
</dbReference>
<comment type="pathway">
    <text evidence="4">Amine and polyamine degradation; putrescine degradation; 4-aminobutanoate from putrescine: step 4/4.</text>
</comment>
<dbReference type="Pfam" id="PF07722">
    <property type="entry name" value="Peptidase_C26"/>
    <property type="match status" value="1"/>
</dbReference>
<dbReference type="GO" id="GO:0005829">
    <property type="term" value="C:cytosol"/>
    <property type="evidence" value="ECO:0007669"/>
    <property type="project" value="TreeGrafter"/>
</dbReference>
<dbReference type="FunFam" id="3.40.50.880:FF:000030">
    <property type="entry name" value="Gamma-glutamyl-gamma-aminobutyrate hydrolase PuuD"/>
    <property type="match status" value="1"/>
</dbReference>
<dbReference type="PANTHER" id="PTHR43235:SF1">
    <property type="entry name" value="GLUTAMINE AMIDOTRANSFERASE PB2B2.05-RELATED"/>
    <property type="match status" value="1"/>
</dbReference>
<dbReference type="CDD" id="cd01745">
    <property type="entry name" value="GATase1_2"/>
    <property type="match status" value="1"/>
</dbReference>
<evidence type="ECO:0000256" key="2">
    <source>
        <dbReference type="ARBA" id="ARBA00052718"/>
    </source>
</evidence>
<dbReference type="InterPro" id="IPR029062">
    <property type="entry name" value="Class_I_gatase-like"/>
</dbReference>
<dbReference type="InterPro" id="IPR011697">
    <property type="entry name" value="Peptidase_C26"/>
</dbReference>
<gene>
    <name evidence="6" type="ORF">JCM15093_2580</name>
</gene>
<accession>A0A069D4V9</accession>
<name>A0A069D4V9_9BACE</name>
<dbReference type="GO" id="GO:0006598">
    <property type="term" value="P:polyamine catabolic process"/>
    <property type="evidence" value="ECO:0007669"/>
    <property type="project" value="TreeGrafter"/>
</dbReference>
<comment type="catalytic activity">
    <reaction evidence="2">
        <text>4-(gamma-L-glutamylamino)butanoate + H2O = 4-aminobutanoate + L-glutamate</text>
        <dbReference type="Rhea" id="RHEA:19737"/>
        <dbReference type="ChEBI" id="CHEBI:15377"/>
        <dbReference type="ChEBI" id="CHEBI:29985"/>
        <dbReference type="ChEBI" id="CHEBI:58800"/>
        <dbReference type="ChEBI" id="CHEBI:59888"/>
        <dbReference type="EC" id="3.5.1.94"/>
    </reaction>
</comment>
<evidence type="ECO:0000256" key="1">
    <source>
        <dbReference type="ARBA" id="ARBA00011083"/>
    </source>
</evidence>
<dbReference type="GO" id="GO:0016740">
    <property type="term" value="F:transferase activity"/>
    <property type="evidence" value="ECO:0007669"/>
    <property type="project" value="UniProtKB-KW"/>
</dbReference>
<sequence length="293" mass="31650">MIDMETKKIKFIAVFICFHLVALVANAQIGVVTDLQKLHAKIDSCSANLSRSRGPVIGVSAYQHGEGGSSVPGTYINAVIKAGGTPVVIPVTDNVGVISHILNEVDGLVLVGGEDVNPSFYKEQPVAELEKVDSIRDVYDLTLIKLATDRKLPILGICRGEQIINVAFGGTLYQDLPTQNSSTVQHRQTLPREVGTHNVSVVSGSELARILGPGNFMVNTFHHQAIKDLAPGFTVTAQADDGVVEGIESLKKLNILAVQWHPEGLVNGGDTVMLNIFKDLVHRATTYKKQERK</sequence>
<comment type="function">
    <text evidence="3">Involved in the breakdown of putrescine via hydrolysis of the gamma-glutamyl linkage of gamma-glutamyl-gamma-aminobutyrate.</text>
</comment>
<dbReference type="STRING" id="1121097.GCA_000428125_02747"/>
<evidence type="ECO:0000256" key="3">
    <source>
        <dbReference type="ARBA" id="ARBA00055068"/>
    </source>
</evidence>
<reference evidence="6 7" key="1">
    <citation type="journal article" date="2015" name="Microbes Environ.">
        <title>Distribution and evolution of nitrogen fixation genes in the phylum bacteroidetes.</title>
        <authorList>
            <person name="Inoue J."/>
            <person name="Oshima K."/>
            <person name="Suda W."/>
            <person name="Sakamoto M."/>
            <person name="Iino T."/>
            <person name="Noda S."/>
            <person name="Hongoh Y."/>
            <person name="Hattori M."/>
            <person name="Ohkuma M."/>
        </authorList>
    </citation>
    <scope>NUCLEOTIDE SEQUENCE [LARGE SCALE GENOMIC DNA]</scope>
    <source>
        <strain evidence="6 7">JCM 15093</strain>
    </source>
</reference>
<dbReference type="eggNOG" id="COG2071">
    <property type="taxonomic scope" value="Bacteria"/>
</dbReference>
<dbReference type="GO" id="GO:0033969">
    <property type="term" value="F:gamma-glutamyl-gamma-aminobutyrate hydrolase activity"/>
    <property type="evidence" value="ECO:0007669"/>
    <property type="project" value="UniProtKB-EC"/>
</dbReference>
<keyword evidence="7" id="KW-1185">Reference proteome</keyword>
<dbReference type="Proteomes" id="UP000027601">
    <property type="component" value="Unassembled WGS sequence"/>
</dbReference>
<dbReference type="EMBL" id="BAJS01000018">
    <property type="protein sequence ID" value="GAK37336.1"/>
    <property type="molecule type" value="Genomic_DNA"/>
</dbReference>
<evidence type="ECO:0000256" key="5">
    <source>
        <dbReference type="ARBA" id="ARBA00066788"/>
    </source>
</evidence>
<comment type="caution">
    <text evidence="6">The sequence shown here is derived from an EMBL/GenBank/DDBJ whole genome shotgun (WGS) entry which is preliminary data.</text>
</comment>
<protein>
    <recommendedName>
        <fullName evidence="5">gamma-glutamyl-gamma-aminobutyrate hydrolase</fullName>
        <ecNumber evidence="5">3.5.1.94</ecNumber>
    </recommendedName>
</protein>
<evidence type="ECO:0000313" key="6">
    <source>
        <dbReference type="EMBL" id="GAK37336.1"/>
    </source>
</evidence>
<keyword evidence="6" id="KW-0315">Glutamine amidotransferase</keyword>
<dbReference type="SUPFAM" id="SSF52317">
    <property type="entry name" value="Class I glutamine amidotransferase-like"/>
    <property type="match status" value="1"/>
</dbReference>
<evidence type="ECO:0000256" key="4">
    <source>
        <dbReference type="ARBA" id="ARBA00060634"/>
    </source>
</evidence>
<dbReference type="EC" id="3.5.1.94" evidence="5"/>
<proteinExistence type="inferred from homology"/>
<dbReference type="AlphaFoldDB" id="A0A069D4V9"/>
<dbReference type="PANTHER" id="PTHR43235">
    <property type="entry name" value="GLUTAMINE AMIDOTRANSFERASE PB2B2.05-RELATED"/>
    <property type="match status" value="1"/>
</dbReference>
<dbReference type="InterPro" id="IPR044668">
    <property type="entry name" value="PuuD-like"/>
</dbReference>
<keyword evidence="6" id="KW-0808">Transferase</keyword>
<evidence type="ECO:0000313" key="7">
    <source>
        <dbReference type="Proteomes" id="UP000027601"/>
    </source>
</evidence>
<organism evidence="6 7">
    <name type="scientific">Bacteroides graminisolvens DSM 19988 = JCM 15093</name>
    <dbReference type="NCBI Taxonomy" id="1121097"/>
    <lineage>
        <taxon>Bacteria</taxon>
        <taxon>Pseudomonadati</taxon>
        <taxon>Bacteroidota</taxon>
        <taxon>Bacteroidia</taxon>
        <taxon>Bacteroidales</taxon>
        <taxon>Bacteroidaceae</taxon>
        <taxon>Bacteroides</taxon>
    </lineage>
</organism>